<sequence length="147" mass="14840">MPACGDGSCSDSSLLAVDVPGRLFKTCVNAPPPVVPATANVDPNPKGPAKDAPGRIRAEKLRKDDEAGRQMRGVGCGKAGATKCRGGSYCQSGVCLRCGGRGKPCCPTGNPCRSLGGKKGLQLQCVADAGAGLGTNVCKLPENAQTI</sequence>
<name>A0A0D2MED0_9CHLO</name>
<accession>A0A0D2MED0</accession>
<organism evidence="1 2">
    <name type="scientific">Monoraphidium neglectum</name>
    <dbReference type="NCBI Taxonomy" id="145388"/>
    <lineage>
        <taxon>Eukaryota</taxon>
        <taxon>Viridiplantae</taxon>
        <taxon>Chlorophyta</taxon>
        <taxon>core chlorophytes</taxon>
        <taxon>Chlorophyceae</taxon>
        <taxon>CS clade</taxon>
        <taxon>Sphaeropleales</taxon>
        <taxon>Selenastraceae</taxon>
        <taxon>Monoraphidium</taxon>
    </lineage>
</organism>
<dbReference type="KEGG" id="mng:MNEG_6455"/>
<dbReference type="EMBL" id="KK101267">
    <property type="protein sequence ID" value="KIZ01505.1"/>
    <property type="molecule type" value="Genomic_DNA"/>
</dbReference>
<reference evidence="1 2" key="1">
    <citation type="journal article" date="2013" name="BMC Genomics">
        <title>Reconstruction of the lipid metabolism for the microalga Monoraphidium neglectum from its genome sequence reveals characteristics suitable for biofuel production.</title>
        <authorList>
            <person name="Bogen C."/>
            <person name="Al-Dilaimi A."/>
            <person name="Albersmeier A."/>
            <person name="Wichmann J."/>
            <person name="Grundmann M."/>
            <person name="Rupp O."/>
            <person name="Lauersen K.J."/>
            <person name="Blifernez-Klassen O."/>
            <person name="Kalinowski J."/>
            <person name="Goesmann A."/>
            <person name="Mussgnug J.H."/>
            <person name="Kruse O."/>
        </authorList>
    </citation>
    <scope>NUCLEOTIDE SEQUENCE [LARGE SCALE GENOMIC DNA]</scope>
    <source>
        <strain evidence="1 2">SAG 48.87</strain>
    </source>
</reference>
<gene>
    <name evidence="1" type="ORF">MNEG_6455</name>
</gene>
<dbReference type="AlphaFoldDB" id="A0A0D2MED0"/>
<proteinExistence type="predicted"/>
<dbReference type="Proteomes" id="UP000054498">
    <property type="component" value="Unassembled WGS sequence"/>
</dbReference>
<evidence type="ECO:0000313" key="2">
    <source>
        <dbReference type="Proteomes" id="UP000054498"/>
    </source>
</evidence>
<dbReference type="GeneID" id="25739331"/>
<keyword evidence="2" id="KW-1185">Reference proteome</keyword>
<protein>
    <submittedName>
        <fullName evidence="1">Uncharacterized protein</fullName>
    </submittedName>
</protein>
<dbReference type="RefSeq" id="XP_013900524.1">
    <property type="nucleotide sequence ID" value="XM_014045070.1"/>
</dbReference>
<evidence type="ECO:0000313" key="1">
    <source>
        <dbReference type="EMBL" id="KIZ01505.1"/>
    </source>
</evidence>